<dbReference type="InterPro" id="IPR020454">
    <property type="entry name" value="DAG/PE-bd"/>
</dbReference>
<dbReference type="SUPFAM" id="SSF57889">
    <property type="entry name" value="Cysteine-rich domain"/>
    <property type="match status" value="2"/>
</dbReference>
<dbReference type="WBParaSite" id="MBELARI_LOCUS16451">
    <property type="protein sequence ID" value="MBELARI_LOCUS16451"/>
    <property type="gene ID" value="MBELARI_LOCUS16451"/>
</dbReference>
<dbReference type="InterPro" id="IPR002219">
    <property type="entry name" value="PKC_DAG/PE"/>
</dbReference>
<dbReference type="GO" id="GO:0004674">
    <property type="term" value="F:protein serine/threonine kinase activity"/>
    <property type="evidence" value="ECO:0007669"/>
    <property type="project" value="UniProtKB-KW"/>
</dbReference>
<accession>A0AAF3EQT3</accession>
<dbReference type="GO" id="GO:0005829">
    <property type="term" value="C:cytosol"/>
    <property type="evidence" value="ECO:0007669"/>
    <property type="project" value="TreeGrafter"/>
</dbReference>
<evidence type="ECO:0000256" key="6">
    <source>
        <dbReference type="ARBA" id="ARBA00022723"/>
    </source>
</evidence>
<evidence type="ECO:0000313" key="12">
    <source>
        <dbReference type="Proteomes" id="UP000887575"/>
    </source>
</evidence>
<dbReference type="PROSITE" id="PS00479">
    <property type="entry name" value="ZF_DAG_PE_1"/>
    <property type="match status" value="1"/>
</dbReference>
<evidence type="ECO:0000256" key="4">
    <source>
        <dbReference type="ARBA" id="ARBA00022475"/>
    </source>
</evidence>
<dbReference type="GO" id="GO:0042383">
    <property type="term" value="C:sarcolemma"/>
    <property type="evidence" value="ECO:0007669"/>
    <property type="project" value="UniProtKB-SubCell"/>
</dbReference>
<keyword evidence="6" id="KW-0479">Metal-binding</keyword>
<dbReference type="PRINTS" id="PR00008">
    <property type="entry name" value="DAGPEDOMAIN"/>
</dbReference>
<protein>
    <submittedName>
        <fullName evidence="13">Phorbol-ester/DAG-type domain-containing protein</fullName>
    </submittedName>
</protein>
<dbReference type="AlphaFoldDB" id="A0AAF3EQT3"/>
<keyword evidence="10" id="KW-0472">Membrane</keyword>
<evidence type="ECO:0000256" key="8">
    <source>
        <dbReference type="ARBA" id="ARBA00022771"/>
    </source>
</evidence>
<dbReference type="FunFam" id="3.30.60.20:FF:000022">
    <property type="entry name" value="SH3 and cysteine-rich domain-containing protein 3 isoform 2"/>
    <property type="match status" value="1"/>
</dbReference>
<keyword evidence="4" id="KW-1003">Cell membrane</keyword>
<evidence type="ECO:0000256" key="7">
    <source>
        <dbReference type="ARBA" id="ARBA00022737"/>
    </source>
</evidence>
<dbReference type="InterPro" id="IPR046349">
    <property type="entry name" value="C1-like_sf"/>
</dbReference>
<evidence type="ECO:0000256" key="1">
    <source>
        <dbReference type="ARBA" id="ARBA00004278"/>
    </source>
</evidence>
<dbReference type="PANTHER" id="PTHR22968">
    <property type="entry name" value="PROTEIN KINASE C, MU"/>
    <property type="match status" value="1"/>
</dbReference>
<evidence type="ECO:0000259" key="11">
    <source>
        <dbReference type="PROSITE" id="PS50081"/>
    </source>
</evidence>
<evidence type="ECO:0000256" key="3">
    <source>
        <dbReference type="ARBA" id="ARBA00022443"/>
    </source>
</evidence>
<comment type="subcellular location">
    <subcellularLocation>
        <location evidence="1">Cell membrane</location>
        <location evidence="1">Sarcolemma</location>
        <topology evidence="1">Peripheral membrane protein</topology>
        <orientation evidence="1">Cytoplasmic side</orientation>
    </subcellularLocation>
    <subcellularLocation>
        <location evidence="2">Cytoplasm</location>
    </subcellularLocation>
</comment>
<organism evidence="12 13">
    <name type="scientific">Mesorhabditis belari</name>
    <dbReference type="NCBI Taxonomy" id="2138241"/>
    <lineage>
        <taxon>Eukaryota</taxon>
        <taxon>Metazoa</taxon>
        <taxon>Ecdysozoa</taxon>
        <taxon>Nematoda</taxon>
        <taxon>Chromadorea</taxon>
        <taxon>Rhabditida</taxon>
        <taxon>Rhabditina</taxon>
        <taxon>Rhabditomorpha</taxon>
        <taxon>Rhabditoidea</taxon>
        <taxon>Rhabditidae</taxon>
        <taxon>Mesorhabditinae</taxon>
        <taxon>Mesorhabditis</taxon>
    </lineage>
</organism>
<keyword evidence="12" id="KW-1185">Reference proteome</keyword>
<dbReference type="Gene3D" id="3.30.60.20">
    <property type="match status" value="2"/>
</dbReference>
<dbReference type="GO" id="GO:0007200">
    <property type="term" value="P:phospholipase C-activating G protein-coupled receptor signaling pathway"/>
    <property type="evidence" value="ECO:0007669"/>
    <property type="project" value="TreeGrafter"/>
</dbReference>
<dbReference type="GO" id="GO:0035556">
    <property type="term" value="P:intracellular signal transduction"/>
    <property type="evidence" value="ECO:0007669"/>
    <property type="project" value="TreeGrafter"/>
</dbReference>
<keyword evidence="9" id="KW-0862">Zinc</keyword>
<evidence type="ECO:0000256" key="10">
    <source>
        <dbReference type="ARBA" id="ARBA00023136"/>
    </source>
</evidence>
<proteinExistence type="predicted"/>
<keyword evidence="7" id="KW-0677">Repeat</keyword>
<feature type="domain" description="Phorbol-ester/DAG-type" evidence="11">
    <location>
        <begin position="87"/>
        <end position="137"/>
    </location>
</feature>
<evidence type="ECO:0000313" key="13">
    <source>
        <dbReference type="WBParaSite" id="MBELARI_LOCUS16451"/>
    </source>
</evidence>
<evidence type="ECO:0000256" key="5">
    <source>
        <dbReference type="ARBA" id="ARBA00022490"/>
    </source>
</evidence>
<name>A0AAF3EQT3_9BILA</name>
<dbReference type="PANTHER" id="PTHR22968:SF14">
    <property type="entry name" value="PROTEIN KINASE C"/>
    <property type="match status" value="1"/>
</dbReference>
<evidence type="ECO:0000256" key="9">
    <source>
        <dbReference type="ARBA" id="ARBA00022833"/>
    </source>
</evidence>
<dbReference type="GO" id="GO:0008270">
    <property type="term" value="F:zinc ion binding"/>
    <property type="evidence" value="ECO:0007669"/>
    <property type="project" value="UniProtKB-KW"/>
</dbReference>
<reference evidence="13" key="1">
    <citation type="submission" date="2024-02" db="UniProtKB">
        <authorList>
            <consortium name="WormBaseParasite"/>
        </authorList>
    </citation>
    <scope>IDENTIFICATION</scope>
</reference>
<sequence>MPSKVHEVTGHKFVATVLRQPSFCSHCKNFIWGFGKMGYKCECCKVVVHKKCHQEIGWECPKKEASVQQEAEVEMSSDGEQQCTNSPHQFTKHTYKTPKFCDHCGALMYGLYNQGLQCSTCPVNIHKRCQKNVVNLCRVNTQQMAV</sequence>
<dbReference type="Pfam" id="PF00130">
    <property type="entry name" value="C1_1"/>
    <property type="match status" value="2"/>
</dbReference>
<keyword evidence="8" id="KW-0863">Zinc-finger</keyword>
<feature type="domain" description="Phorbol-ester/DAG-type" evidence="11">
    <location>
        <begin position="10"/>
        <end position="60"/>
    </location>
</feature>
<evidence type="ECO:0000256" key="2">
    <source>
        <dbReference type="ARBA" id="ARBA00004496"/>
    </source>
</evidence>
<keyword evidence="3" id="KW-0728">SH3 domain</keyword>
<dbReference type="SMART" id="SM00109">
    <property type="entry name" value="C1"/>
    <property type="match status" value="2"/>
</dbReference>
<dbReference type="Proteomes" id="UP000887575">
    <property type="component" value="Unassembled WGS sequence"/>
</dbReference>
<keyword evidence="5" id="KW-0963">Cytoplasm</keyword>
<dbReference type="PROSITE" id="PS50081">
    <property type="entry name" value="ZF_DAG_PE_2"/>
    <property type="match status" value="2"/>
</dbReference>